<dbReference type="PROSITE" id="PS50234">
    <property type="entry name" value="VWFA"/>
    <property type="match status" value="1"/>
</dbReference>
<proteinExistence type="predicted"/>
<dbReference type="SMART" id="SM00327">
    <property type="entry name" value="VWA"/>
    <property type="match status" value="1"/>
</dbReference>
<feature type="region of interest" description="Disordered" evidence="1">
    <location>
        <begin position="1"/>
        <end position="33"/>
    </location>
</feature>
<reference evidence="3 4" key="1">
    <citation type="submission" date="2019-01" db="EMBL/GenBank/DDBJ databases">
        <title>Intercellular communication is required for trap formation in the nematode-trapping fungus Duddingtonia flagrans.</title>
        <authorList>
            <person name="Youssar L."/>
            <person name="Wernet V."/>
            <person name="Hensel N."/>
            <person name="Hildebrandt H.-G."/>
            <person name="Fischer R."/>
        </authorList>
    </citation>
    <scope>NUCLEOTIDE SEQUENCE [LARGE SCALE GENOMIC DNA]</scope>
    <source>
        <strain evidence="3 4">CBS H-5679</strain>
    </source>
</reference>
<dbReference type="EMBL" id="SAEB01000003">
    <property type="protein sequence ID" value="RVD88301.1"/>
    <property type="molecule type" value="Genomic_DNA"/>
</dbReference>
<dbReference type="VEuPathDB" id="FungiDB:DFL_002490"/>
<comment type="caution">
    <text evidence="3">The sequence shown here is derived from an EMBL/GenBank/DDBJ whole genome shotgun (WGS) entry which is preliminary data.</text>
</comment>
<evidence type="ECO:0000313" key="4">
    <source>
        <dbReference type="Proteomes" id="UP000283090"/>
    </source>
</evidence>
<dbReference type="Gene3D" id="3.40.50.410">
    <property type="entry name" value="von Willebrand factor, type A domain"/>
    <property type="match status" value="1"/>
</dbReference>
<dbReference type="InterPro" id="IPR002035">
    <property type="entry name" value="VWF_A"/>
</dbReference>
<keyword evidence="4" id="KW-1185">Reference proteome</keyword>
<feature type="compositionally biased region" description="Polar residues" evidence="1">
    <location>
        <begin position="23"/>
        <end position="33"/>
    </location>
</feature>
<dbReference type="InterPro" id="IPR036465">
    <property type="entry name" value="vWFA_dom_sf"/>
</dbReference>
<name>A0A437AAY7_ARTFL</name>
<feature type="domain" description="VWFA" evidence="2">
    <location>
        <begin position="49"/>
        <end position="201"/>
    </location>
</feature>
<organism evidence="3 4">
    <name type="scientific">Arthrobotrys flagrans</name>
    <name type="common">Nematode-trapping fungus</name>
    <name type="synonym">Trichothecium flagrans</name>
    <dbReference type="NCBI Taxonomy" id="97331"/>
    <lineage>
        <taxon>Eukaryota</taxon>
        <taxon>Fungi</taxon>
        <taxon>Dikarya</taxon>
        <taxon>Ascomycota</taxon>
        <taxon>Pezizomycotina</taxon>
        <taxon>Orbiliomycetes</taxon>
        <taxon>Orbiliales</taxon>
        <taxon>Orbiliaceae</taxon>
        <taxon>Arthrobotrys</taxon>
    </lineage>
</organism>
<dbReference type="GeneID" id="93584801"/>
<dbReference type="PANTHER" id="PTHR34706:SF1">
    <property type="entry name" value="VWFA DOMAIN-CONTAINING PROTEIN"/>
    <property type="match status" value="1"/>
</dbReference>
<gene>
    <name evidence="3" type="ORF">DFL_002490</name>
</gene>
<dbReference type="OrthoDB" id="2142040at2759"/>
<dbReference type="Proteomes" id="UP000283090">
    <property type="component" value="Unassembled WGS sequence"/>
</dbReference>
<accession>A0A437AAY7</accession>
<dbReference type="PANTHER" id="PTHR34706">
    <property type="entry name" value="SLR1338 PROTEIN"/>
    <property type="match status" value="1"/>
</dbReference>
<dbReference type="RefSeq" id="XP_067493845.1">
    <property type="nucleotide sequence ID" value="XM_067631285.1"/>
</dbReference>
<evidence type="ECO:0000313" key="3">
    <source>
        <dbReference type="EMBL" id="RVD88301.1"/>
    </source>
</evidence>
<dbReference type="STRING" id="97331.A0A437AAY7"/>
<evidence type="ECO:0000259" key="2">
    <source>
        <dbReference type="PROSITE" id="PS50234"/>
    </source>
</evidence>
<evidence type="ECO:0000256" key="1">
    <source>
        <dbReference type="SAM" id="MobiDB-lite"/>
    </source>
</evidence>
<sequence length="248" mass="27421">MAHQREKPLGSQGGGSTFLPELPSNNFGSANTYTEPGSDDRYSFLAEFDTILLVDDSGSMAGGRWRDTANAVSALAELVTRYDTDGIDVHFLNARGRCNMTKPQEIMGLFRATKPQGGTPLAKALDNILKPYLGVYARDPEHCKPINIIVITDGEPTDDPESTIIQYATRLDKLEAAPRQVGIQFVQIGNEPGATEYLKYLDDVLYEDSKTRDMVDTVPWMGVSGPEWLLKATLGAVCRRYDRMCYKS</sequence>
<dbReference type="SUPFAM" id="SSF53300">
    <property type="entry name" value="vWA-like"/>
    <property type="match status" value="1"/>
</dbReference>
<protein>
    <recommendedName>
        <fullName evidence="2">VWFA domain-containing protein</fullName>
    </recommendedName>
</protein>
<dbReference type="AlphaFoldDB" id="A0A437AAY7"/>